<proteinExistence type="predicted"/>
<dbReference type="AlphaFoldDB" id="A0A139JV15"/>
<protein>
    <submittedName>
        <fullName evidence="3">M1 family metallopeptidase</fullName>
    </submittedName>
</protein>
<dbReference type="Proteomes" id="UP000283601">
    <property type="component" value="Unassembled WGS sequence"/>
</dbReference>
<dbReference type="GO" id="GO:0008237">
    <property type="term" value="F:metallopeptidase activity"/>
    <property type="evidence" value="ECO:0007669"/>
    <property type="project" value="InterPro"/>
</dbReference>
<dbReference type="Proteomes" id="UP000462376">
    <property type="component" value="Unassembled WGS sequence"/>
</dbReference>
<dbReference type="SUPFAM" id="SSF55486">
    <property type="entry name" value="Metalloproteases ('zincins'), catalytic domain"/>
    <property type="match status" value="1"/>
</dbReference>
<reference evidence="4 5" key="1">
    <citation type="submission" date="2018-08" db="EMBL/GenBank/DDBJ databases">
        <title>A genome reference for cultivated species of the human gut microbiota.</title>
        <authorList>
            <person name="Zou Y."/>
            <person name="Xue W."/>
            <person name="Luo G."/>
        </authorList>
    </citation>
    <scope>NUCLEOTIDE SEQUENCE [LARGE SCALE GENOMIC DNA]</scope>
    <source>
        <strain evidence="4 5">AM29-12AC</strain>
    </source>
</reference>
<accession>A0A139JV15</accession>
<evidence type="ECO:0000313" key="6">
    <source>
        <dbReference type="Proteomes" id="UP000462376"/>
    </source>
</evidence>
<evidence type="ECO:0000313" key="4">
    <source>
        <dbReference type="EMBL" id="RHE23027.1"/>
    </source>
</evidence>
<dbReference type="RefSeq" id="WP_061412803.1">
    <property type="nucleotide sequence ID" value="NZ_BAABXG010000001.1"/>
</dbReference>
<dbReference type="Pfam" id="PF01433">
    <property type="entry name" value="Peptidase_M1"/>
    <property type="match status" value="1"/>
</dbReference>
<dbReference type="InterPro" id="IPR027268">
    <property type="entry name" value="Peptidase_M4/M1_CTD_sf"/>
</dbReference>
<feature type="signal peptide" evidence="1">
    <location>
        <begin position="1"/>
        <end position="22"/>
    </location>
</feature>
<feature type="chain" id="PRO_5043134273" evidence="1">
    <location>
        <begin position="23"/>
        <end position="423"/>
    </location>
</feature>
<dbReference type="EMBL" id="QSJZ01000008">
    <property type="protein sequence ID" value="RHE23027.1"/>
    <property type="molecule type" value="Genomic_DNA"/>
</dbReference>
<dbReference type="STRING" id="820.ERS852554_01678"/>
<comment type="caution">
    <text evidence="4">The sequence shown here is derived from an EMBL/GenBank/DDBJ whole genome shotgun (WGS) entry which is preliminary data.</text>
</comment>
<evidence type="ECO:0000313" key="5">
    <source>
        <dbReference type="Proteomes" id="UP000283601"/>
    </source>
</evidence>
<name>A0A139JV15_BACUN</name>
<evidence type="ECO:0000259" key="2">
    <source>
        <dbReference type="Pfam" id="PF01433"/>
    </source>
</evidence>
<evidence type="ECO:0000256" key="1">
    <source>
        <dbReference type="SAM" id="SignalP"/>
    </source>
</evidence>
<dbReference type="Gene3D" id="1.10.390.10">
    <property type="entry name" value="Neutral Protease Domain 2"/>
    <property type="match status" value="1"/>
</dbReference>
<feature type="domain" description="Peptidase M1 membrane alanine aminopeptidase" evidence="2">
    <location>
        <begin position="277"/>
        <end position="406"/>
    </location>
</feature>
<sequence length="423" mass="48810">MKLQLTIASFTICLLFSPMLRAQESPRIVSYDLTVQIDVPNRQVEVGGSFEVDFQDSDSISLVLWRHARIDTLRHSSREITYRFDTLAPAPAQFIPDGRTLTLYRPAGADDRCRINTRYTLYMQEVQGPAKSFNDHWIELGYYTGWYPVCNGNRADYSHLRIGITDGYTVSGSGIISHTEEGMWEMEQPWENFDNVILASPMLKSRRINDNGTTIELIYTDFPDAGADSALQCCHNALKFFRRLYKIAGDEDIYMKFLLSASGTSGGYSRKNFIMLSSRTFNEYVLKNTAHEIGHFWWNKAPVESWHDWLNESFAEFSALQYIRHARGEKAYAAYIDAYRKETRHIRPIWGIDRNDREAHLALYRKGSVLLADLLVRVGEEPFFNFLAGVIQAHITDTSAFLDFAESRLGRKNRDWIEKRLKE</sequence>
<dbReference type="InterPro" id="IPR014782">
    <property type="entry name" value="Peptidase_M1_dom"/>
</dbReference>
<dbReference type="GO" id="GO:0008270">
    <property type="term" value="F:zinc ion binding"/>
    <property type="evidence" value="ECO:0007669"/>
    <property type="project" value="InterPro"/>
</dbReference>
<reference evidence="3 6" key="2">
    <citation type="journal article" date="2019" name="Nat. Med.">
        <title>A library of human gut bacterial isolates paired with longitudinal multiomics data enables mechanistic microbiome research.</title>
        <authorList>
            <person name="Poyet M."/>
            <person name="Groussin M."/>
            <person name="Gibbons S.M."/>
            <person name="Avila-Pacheco J."/>
            <person name="Jiang X."/>
            <person name="Kearney S.M."/>
            <person name="Perrotta A.R."/>
            <person name="Berdy B."/>
            <person name="Zhao S."/>
            <person name="Lieberman T.D."/>
            <person name="Swanson P.K."/>
            <person name="Smith M."/>
            <person name="Roesemann S."/>
            <person name="Alexander J.E."/>
            <person name="Rich S.A."/>
            <person name="Livny J."/>
            <person name="Vlamakis H."/>
            <person name="Clish C."/>
            <person name="Bullock K."/>
            <person name="Deik A."/>
            <person name="Scott J."/>
            <person name="Pierce K.A."/>
            <person name="Xavier R.J."/>
            <person name="Alm E.J."/>
        </authorList>
    </citation>
    <scope>NUCLEOTIDE SEQUENCE [LARGE SCALE GENOMIC DNA]</scope>
    <source>
        <strain evidence="3 6">BIOML-A5</strain>
    </source>
</reference>
<keyword evidence="1" id="KW-0732">Signal</keyword>
<organism evidence="4 5">
    <name type="scientific">Bacteroides uniformis</name>
    <dbReference type="NCBI Taxonomy" id="820"/>
    <lineage>
        <taxon>Bacteria</taxon>
        <taxon>Pseudomonadati</taxon>
        <taxon>Bacteroidota</taxon>
        <taxon>Bacteroidia</taxon>
        <taxon>Bacteroidales</taxon>
        <taxon>Bacteroidaceae</taxon>
        <taxon>Bacteroides</taxon>
    </lineage>
</organism>
<dbReference type="EMBL" id="WCTL01000001">
    <property type="protein sequence ID" value="KAB4241378.1"/>
    <property type="molecule type" value="Genomic_DNA"/>
</dbReference>
<evidence type="ECO:0000313" key="3">
    <source>
        <dbReference type="EMBL" id="KAB4241378.1"/>
    </source>
</evidence>
<gene>
    <name evidence="4" type="ORF">DW758_11685</name>
    <name evidence="3" type="ORF">GAP47_01835</name>
</gene>